<evidence type="ECO:0000256" key="6">
    <source>
        <dbReference type="ARBA" id="ARBA00023277"/>
    </source>
</evidence>
<keyword evidence="4" id="KW-0378">Hydrolase</keyword>
<dbReference type="EMBL" id="JAYDYQ010001088">
    <property type="protein sequence ID" value="KAK4489283.1"/>
    <property type="molecule type" value="Genomic_DNA"/>
</dbReference>
<name>A0ABR0DKE9_9LAMI</name>
<evidence type="ECO:0000256" key="2">
    <source>
        <dbReference type="ARBA" id="ARBA00007072"/>
    </source>
</evidence>
<dbReference type="InterPro" id="IPR001701">
    <property type="entry name" value="Glyco_hydro_9"/>
</dbReference>
<dbReference type="InterPro" id="IPR012341">
    <property type="entry name" value="6hp_glycosidase-like_sf"/>
</dbReference>
<feature type="domain" description="Glycoside hydrolase family 9" evidence="9">
    <location>
        <begin position="26"/>
        <end position="205"/>
    </location>
</feature>
<evidence type="ECO:0000313" key="10">
    <source>
        <dbReference type="EMBL" id="KAK4489283.1"/>
    </source>
</evidence>
<reference evidence="10 11" key="1">
    <citation type="journal article" date="2023" name="bioRxiv">
        <title>Genome report: Whole genome sequence and annotation of Penstemon davidsonii.</title>
        <authorList>
            <person name="Ostevik K.L."/>
            <person name="Alabady M."/>
            <person name="Zhang M."/>
            <person name="Rausher M.D."/>
        </authorList>
    </citation>
    <scope>NUCLEOTIDE SEQUENCE [LARGE SCALE GENOMIC DNA]</scope>
    <source>
        <strain evidence="10">DNT005</strain>
        <tissue evidence="10">Whole leaf</tissue>
    </source>
</reference>
<sequence>MSKFCPLVFGVIFLVLVHNVAFYNDYRAALNLSLKFFEAQRSGYLPANQSVKWRGNSALTDGGAAGVNLVGGYYDAGDNVKFGFPLAYTITMLAWSVVEFERPLYARRELWNALSAVRWGTDYLIKAHPQPYVLYGQVGDGGADHACWQRPEDMTTPRTVYKIDPQHPGADLAGETAAAFAAASIAFKKTDSRYSWVLLNHARQAS</sequence>
<accession>A0ABR0DKE9</accession>
<dbReference type="PANTHER" id="PTHR22298">
    <property type="entry name" value="ENDO-1,4-BETA-GLUCANASE"/>
    <property type="match status" value="1"/>
</dbReference>
<proteinExistence type="inferred from homology"/>
<keyword evidence="6" id="KW-0119">Carbohydrate metabolism</keyword>
<keyword evidence="7" id="KW-0326">Glycosidase</keyword>
<dbReference type="Gene3D" id="1.50.10.10">
    <property type="match status" value="1"/>
</dbReference>
<evidence type="ECO:0000256" key="8">
    <source>
        <dbReference type="ARBA" id="ARBA00023326"/>
    </source>
</evidence>
<keyword evidence="8" id="KW-0624">Polysaccharide degradation</keyword>
<evidence type="ECO:0000256" key="5">
    <source>
        <dbReference type="ARBA" id="ARBA00023001"/>
    </source>
</evidence>
<evidence type="ECO:0000256" key="7">
    <source>
        <dbReference type="ARBA" id="ARBA00023295"/>
    </source>
</evidence>
<dbReference type="EC" id="3.2.1.4" evidence="3"/>
<keyword evidence="11" id="KW-1185">Reference proteome</keyword>
<keyword evidence="5" id="KW-0136">Cellulose degradation</keyword>
<evidence type="ECO:0000313" key="11">
    <source>
        <dbReference type="Proteomes" id="UP001291926"/>
    </source>
</evidence>
<dbReference type="SUPFAM" id="SSF48208">
    <property type="entry name" value="Six-hairpin glycosidases"/>
    <property type="match status" value="1"/>
</dbReference>
<evidence type="ECO:0000256" key="4">
    <source>
        <dbReference type="ARBA" id="ARBA00022801"/>
    </source>
</evidence>
<evidence type="ECO:0000256" key="1">
    <source>
        <dbReference type="ARBA" id="ARBA00000966"/>
    </source>
</evidence>
<gene>
    <name evidence="10" type="ORF">RD792_005081</name>
</gene>
<comment type="similarity">
    <text evidence="2">Belongs to the glycosyl hydrolase 9 (cellulase E) family.</text>
</comment>
<evidence type="ECO:0000259" key="9">
    <source>
        <dbReference type="Pfam" id="PF00759"/>
    </source>
</evidence>
<comment type="caution">
    <text evidence="10">The sequence shown here is derived from an EMBL/GenBank/DDBJ whole genome shotgun (WGS) entry which is preliminary data.</text>
</comment>
<protein>
    <recommendedName>
        <fullName evidence="3">cellulase</fullName>
        <ecNumber evidence="3">3.2.1.4</ecNumber>
    </recommendedName>
</protein>
<evidence type="ECO:0000256" key="3">
    <source>
        <dbReference type="ARBA" id="ARBA00012601"/>
    </source>
</evidence>
<dbReference type="Pfam" id="PF00759">
    <property type="entry name" value="Glyco_hydro_9"/>
    <property type="match status" value="1"/>
</dbReference>
<organism evidence="10 11">
    <name type="scientific">Penstemon davidsonii</name>
    <dbReference type="NCBI Taxonomy" id="160366"/>
    <lineage>
        <taxon>Eukaryota</taxon>
        <taxon>Viridiplantae</taxon>
        <taxon>Streptophyta</taxon>
        <taxon>Embryophyta</taxon>
        <taxon>Tracheophyta</taxon>
        <taxon>Spermatophyta</taxon>
        <taxon>Magnoliopsida</taxon>
        <taxon>eudicotyledons</taxon>
        <taxon>Gunneridae</taxon>
        <taxon>Pentapetalae</taxon>
        <taxon>asterids</taxon>
        <taxon>lamiids</taxon>
        <taxon>Lamiales</taxon>
        <taxon>Plantaginaceae</taxon>
        <taxon>Cheloneae</taxon>
        <taxon>Penstemon</taxon>
    </lineage>
</organism>
<dbReference type="Proteomes" id="UP001291926">
    <property type="component" value="Unassembled WGS sequence"/>
</dbReference>
<dbReference type="InterPro" id="IPR008928">
    <property type="entry name" value="6-hairpin_glycosidase_sf"/>
</dbReference>
<comment type="catalytic activity">
    <reaction evidence="1">
        <text>Endohydrolysis of (1-&gt;4)-beta-D-glucosidic linkages in cellulose, lichenin and cereal beta-D-glucans.</text>
        <dbReference type="EC" id="3.2.1.4"/>
    </reaction>
</comment>